<evidence type="ECO:0000313" key="1">
    <source>
        <dbReference type="EMBL" id="CAD2169643.1"/>
    </source>
</evidence>
<evidence type="ECO:0000313" key="2">
    <source>
        <dbReference type="Proteomes" id="UP000580250"/>
    </source>
</evidence>
<protein>
    <submittedName>
        <fullName evidence="1">Uncharacterized protein</fullName>
    </submittedName>
</protein>
<proteinExistence type="predicted"/>
<sequence>MTKEEAKQFLQQQLTQDGFIVSVLSRPEQQFPSNLFTTNLGRDYSWEEGRIWCRD</sequence>
<name>A0A6V7V5C3_MELEN</name>
<organism evidence="1 2">
    <name type="scientific">Meloidogyne enterolobii</name>
    <name type="common">Root-knot nematode worm</name>
    <name type="synonym">Meloidogyne mayaguensis</name>
    <dbReference type="NCBI Taxonomy" id="390850"/>
    <lineage>
        <taxon>Eukaryota</taxon>
        <taxon>Metazoa</taxon>
        <taxon>Ecdysozoa</taxon>
        <taxon>Nematoda</taxon>
        <taxon>Chromadorea</taxon>
        <taxon>Rhabditida</taxon>
        <taxon>Tylenchina</taxon>
        <taxon>Tylenchomorpha</taxon>
        <taxon>Tylenchoidea</taxon>
        <taxon>Meloidogynidae</taxon>
        <taxon>Meloidogyninae</taxon>
        <taxon>Meloidogyne</taxon>
    </lineage>
</organism>
<accession>A0A6V7V5C3</accession>
<reference evidence="1 2" key="1">
    <citation type="submission" date="2020-08" db="EMBL/GenBank/DDBJ databases">
        <authorList>
            <person name="Koutsovoulos G."/>
            <person name="Danchin GJ E."/>
        </authorList>
    </citation>
    <scope>NUCLEOTIDE SEQUENCE [LARGE SCALE GENOMIC DNA]</scope>
</reference>
<dbReference type="AlphaFoldDB" id="A0A6V7V5C3"/>
<comment type="caution">
    <text evidence="1">The sequence shown here is derived from an EMBL/GenBank/DDBJ whole genome shotgun (WGS) entry which is preliminary data.</text>
</comment>
<dbReference type="EMBL" id="CAJEWN010000156">
    <property type="protein sequence ID" value="CAD2169643.1"/>
    <property type="molecule type" value="Genomic_DNA"/>
</dbReference>
<gene>
    <name evidence="1" type="ORF">MENT_LOCUS20986</name>
</gene>
<dbReference type="Proteomes" id="UP000580250">
    <property type="component" value="Unassembled WGS sequence"/>
</dbReference>